<dbReference type="SUPFAM" id="SSF48371">
    <property type="entry name" value="ARM repeat"/>
    <property type="match status" value="2"/>
</dbReference>
<protein>
    <submittedName>
        <fullName evidence="1">HEAT repeat domain-containing protein</fullName>
    </submittedName>
</protein>
<name>A0ABW7XUM8_STRCE</name>
<evidence type="ECO:0000313" key="1">
    <source>
        <dbReference type="EMBL" id="MFI5673782.1"/>
    </source>
</evidence>
<dbReference type="EMBL" id="JBITDC010000001">
    <property type="protein sequence ID" value="MFI5673782.1"/>
    <property type="molecule type" value="Genomic_DNA"/>
</dbReference>
<dbReference type="InterPro" id="IPR016024">
    <property type="entry name" value="ARM-type_fold"/>
</dbReference>
<reference evidence="1 2" key="1">
    <citation type="submission" date="2024-10" db="EMBL/GenBank/DDBJ databases">
        <title>The Natural Products Discovery Center: Release of the First 8490 Sequenced Strains for Exploring Actinobacteria Biosynthetic Diversity.</title>
        <authorList>
            <person name="Kalkreuter E."/>
            <person name="Kautsar S.A."/>
            <person name="Yang D."/>
            <person name="Bader C.D."/>
            <person name="Teijaro C.N."/>
            <person name="Fluegel L."/>
            <person name="Davis C.M."/>
            <person name="Simpson J.R."/>
            <person name="Lauterbach L."/>
            <person name="Steele A.D."/>
            <person name="Gui C."/>
            <person name="Meng S."/>
            <person name="Li G."/>
            <person name="Viehrig K."/>
            <person name="Ye F."/>
            <person name="Su P."/>
            <person name="Kiefer A.F."/>
            <person name="Nichols A."/>
            <person name="Cepeda A.J."/>
            <person name="Yan W."/>
            <person name="Fan B."/>
            <person name="Jiang Y."/>
            <person name="Adhikari A."/>
            <person name="Zheng C.-J."/>
            <person name="Schuster L."/>
            <person name="Cowan T.M."/>
            <person name="Smanski M.J."/>
            <person name="Chevrette M.G."/>
            <person name="De Carvalho L.P.S."/>
            <person name="Shen B."/>
        </authorList>
    </citation>
    <scope>NUCLEOTIDE SEQUENCE [LARGE SCALE GENOMIC DNA]</scope>
    <source>
        <strain evidence="1 2">NPDC051599</strain>
    </source>
</reference>
<keyword evidence="2" id="KW-1185">Reference proteome</keyword>
<dbReference type="InterPro" id="IPR011989">
    <property type="entry name" value="ARM-like"/>
</dbReference>
<comment type="caution">
    <text evidence="1">The sequence shown here is derived from an EMBL/GenBank/DDBJ whole genome shotgun (WGS) entry which is preliminary data.</text>
</comment>
<sequence length="695" mass="73149">MFTGIDEVDWAALRHAHGSAEDVPGLLRGLASQDPAEREDALDRMYGTVHDQGTVYDSTLACVPFLLALAGDETVPERDGIVELLVSVGTVAQEAEGGPRRASGGAPGLVNGFGGSGAPAADVIRAGAEVFVRLAGDADAAVRRAAAGALVRFLDEPARVLGVLRERIAVERDDGVLLALTESLGLFVRRHPAYAGEALEPLVARSGPPYEPGLRLAALGQLVSCAHDRVPSDLVPLAVRLLRERSAGRTVRREKAHRSGKETLARRLHRLWPVDEEGSHLLRSLHTALDDRLADRTALLEGQLTSPDPTDRCNAVWMAAGLLREWRTDHTGPVTLIGHQLGEEDGRLSDAAVSVLMDLFGLAGPAADRLAALVASRPDRWVRRCRRGTPSLGGPLKALARCGDPRAVPVLAEVLAGPDVPGDLGPAIGHLGRAAAPLAPVVRRRLGAIPLGSPRAPELAVPLLSALLTLGDQDALPEVMRLVRGPSDGLRPAEGLRSDGLWSDGAYLGQVVSALGLFGAAARDAVPVLRALLDTEQASAAAGALWEVEGEAAVVLPVLSWEVAAGDRRRRQAVQVLSRMGPAARPASAALRRAVADGPVWERVAAACALWRIEGDAEPVLPVLRAGWTEHPHTRVTVAECLVGMGPAAAPLRDLPESELASRRRHLALPGGHGSHDIPEDERLVGLCRAALAGG</sequence>
<dbReference type="Gene3D" id="1.25.10.10">
    <property type="entry name" value="Leucine-rich Repeat Variant"/>
    <property type="match status" value="3"/>
</dbReference>
<evidence type="ECO:0000313" key="2">
    <source>
        <dbReference type="Proteomes" id="UP001612415"/>
    </source>
</evidence>
<organism evidence="1 2">
    <name type="scientific">Streptomyces cellulosae</name>
    <dbReference type="NCBI Taxonomy" id="1968"/>
    <lineage>
        <taxon>Bacteria</taxon>
        <taxon>Bacillati</taxon>
        <taxon>Actinomycetota</taxon>
        <taxon>Actinomycetes</taxon>
        <taxon>Kitasatosporales</taxon>
        <taxon>Streptomycetaceae</taxon>
        <taxon>Streptomyces</taxon>
    </lineage>
</organism>
<proteinExistence type="predicted"/>
<accession>A0ABW7XUM8</accession>
<dbReference type="Proteomes" id="UP001612415">
    <property type="component" value="Unassembled WGS sequence"/>
</dbReference>
<gene>
    <name evidence="1" type="ORF">ACIA8P_03810</name>
</gene>
<dbReference type="RefSeq" id="WP_398654760.1">
    <property type="nucleotide sequence ID" value="NZ_JBITDC010000001.1"/>
</dbReference>